<dbReference type="GO" id="GO:0071111">
    <property type="term" value="F:cyclic-guanylate-specific phosphodiesterase activity"/>
    <property type="evidence" value="ECO:0007669"/>
    <property type="project" value="UniProtKB-EC"/>
</dbReference>
<dbReference type="SUPFAM" id="SSF141868">
    <property type="entry name" value="EAL domain-like"/>
    <property type="match status" value="1"/>
</dbReference>
<dbReference type="SMART" id="SM00267">
    <property type="entry name" value="GGDEF"/>
    <property type="match status" value="1"/>
</dbReference>
<evidence type="ECO:0000259" key="6">
    <source>
        <dbReference type="PROSITE" id="PS50887"/>
    </source>
</evidence>
<feature type="domain" description="Response regulatory" evidence="3">
    <location>
        <begin position="13"/>
        <end position="129"/>
    </location>
</feature>
<dbReference type="InterPro" id="IPR035965">
    <property type="entry name" value="PAS-like_dom_sf"/>
</dbReference>
<accession>A0A2P7QYL3</accession>
<dbReference type="SUPFAM" id="SSF55073">
    <property type="entry name" value="Nucleotide cyclase"/>
    <property type="match status" value="1"/>
</dbReference>
<dbReference type="Gene3D" id="3.40.50.2300">
    <property type="match status" value="1"/>
</dbReference>
<gene>
    <name evidence="7" type="ORF">C7I55_01240</name>
</gene>
<dbReference type="NCBIfam" id="TIGR00254">
    <property type="entry name" value="GGDEF"/>
    <property type="match status" value="1"/>
</dbReference>
<dbReference type="Gene3D" id="3.30.70.270">
    <property type="match status" value="1"/>
</dbReference>
<dbReference type="FunFam" id="3.30.70.270:FF:000001">
    <property type="entry name" value="Diguanylate cyclase domain protein"/>
    <property type="match status" value="1"/>
</dbReference>
<dbReference type="SUPFAM" id="SSF55785">
    <property type="entry name" value="PYP-like sensor domain (PAS domain)"/>
    <property type="match status" value="1"/>
</dbReference>
<organism evidence="7 8">
    <name type="scientific">Allosphingosinicella deserti</name>
    <dbReference type="NCBI Taxonomy" id="2116704"/>
    <lineage>
        <taxon>Bacteria</taxon>
        <taxon>Pseudomonadati</taxon>
        <taxon>Pseudomonadota</taxon>
        <taxon>Alphaproteobacteria</taxon>
        <taxon>Sphingomonadales</taxon>
        <taxon>Sphingomonadaceae</taxon>
        <taxon>Allosphingosinicella</taxon>
    </lineage>
</organism>
<dbReference type="Pfam" id="PF00072">
    <property type="entry name" value="Response_reg"/>
    <property type="match status" value="1"/>
</dbReference>
<proteinExistence type="predicted"/>
<dbReference type="CDD" id="cd01948">
    <property type="entry name" value="EAL"/>
    <property type="match status" value="1"/>
</dbReference>
<dbReference type="Gene3D" id="3.30.450.20">
    <property type="entry name" value="PAS domain"/>
    <property type="match status" value="1"/>
</dbReference>
<keyword evidence="8" id="KW-1185">Reference proteome</keyword>
<dbReference type="InterPro" id="IPR029787">
    <property type="entry name" value="Nucleotide_cyclase"/>
</dbReference>
<dbReference type="PANTHER" id="PTHR44757">
    <property type="entry name" value="DIGUANYLATE CYCLASE DGCP"/>
    <property type="match status" value="1"/>
</dbReference>
<dbReference type="InterPro" id="IPR035919">
    <property type="entry name" value="EAL_sf"/>
</dbReference>
<sequence length="729" mass="79986">MQHSTISGASGRTILIVDDNPVNLSVVVDHLEDIGFEVAVALGGEEALKRAEFLRPDLILLDVMMPGIDGFETCRRLKETPDTGDIPVIFMTALADVSDKVKAFAAGGIDYVSKPFQVEELVARVNTHLALRSARQQLHARNTALQDEIDARRAVEQALVASESRYRRLFETSTDGILLVDCRSRAITDVNPAMGRMLGRLPDELIGRRLIDVPGFEKVNASGTAIDEIRHARYMNYGDWAVVPVGGAPIDVEVIGSFYQDVNSDIIQLNFRDVRERKEAEARIRYLAHHDALTGLPNRTLLADRLGVAIAHARRDGSKVGVLMLDLDHFKTINDSLGHHVGDELLEAVATRLRGCLRDSDTAARLGGDEFVIALSNVAQTMDAETVAEKVLAAIAEPFLVEGRSLHVGTSIGISFFPGDGEDAGALLQAADTAMYSAKESGRAGYKIFCKELSTAAQRWHTLSNDVHGASARGEFALHYQPQIAIESGVLTGVEALLRWHHPTEGLVSPALFIPLLEERGLIVDVGRWVLETACRQCAIWHAEGKPPIRIAVNLSAQQFYRGDIVGTVREALRLAGLDPQWLELELTESLTLDETETTLRIMQELKALGVTLSLDDFGTGWSSLSYLRRFPLDRIKIDRSFVRDLTTHSSTAAIVHSILSLARNLGLDCVAEGVETREQLSHLQRELCSEFQGFLYSEAVPAEDLSNLLRLLRSGGSLVVPGRERLLA</sequence>
<reference evidence="7 8" key="1">
    <citation type="submission" date="2018-03" db="EMBL/GenBank/DDBJ databases">
        <title>The draft genome of Sphingosinicella sp. GL-C-18.</title>
        <authorList>
            <person name="Liu L."/>
            <person name="Li L."/>
            <person name="Liang L."/>
            <person name="Zhang X."/>
            <person name="Wang T."/>
        </authorList>
    </citation>
    <scope>NUCLEOTIDE SEQUENCE [LARGE SCALE GENOMIC DNA]</scope>
    <source>
        <strain evidence="7 8">GL-C-18</strain>
    </source>
</reference>
<dbReference type="OrthoDB" id="9814202at2"/>
<dbReference type="PROSITE" id="PS50112">
    <property type="entry name" value="PAS"/>
    <property type="match status" value="1"/>
</dbReference>
<dbReference type="GO" id="GO:0000160">
    <property type="term" value="P:phosphorelay signal transduction system"/>
    <property type="evidence" value="ECO:0007669"/>
    <property type="project" value="InterPro"/>
</dbReference>
<dbReference type="SUPFAM" id="SSF52172">
    <property type="entry name" value="CheY-like"/>
    <property type="match status" value="1"/>
</dbReference>
<dbReference type="CDD" id="cd01949">
    <property type="entry name" value="GGDEF"/>
    <property type="match status" value="1"/>
</dbReference>
<dbReference type="EMBL" id="PXYI01000001">
    <property type="protein sequence ID" value="PSJ43050.1"/>
    <property type="molecule type" value="Genomic_DNA"/>
</dbReference>
<dbReference type="InterPro" id="IPR001633">
    <property type="entry name" value="EAL_dom"/>
</dbReference>
<dbReference type="PROSITE" id="PS50883">
    <property type="entry name" value="EAL"/>
    <property type="match status" value="1"/>
</dbReference>
<keyword evidence="2" id="KW-0597">Phosphoprotein</keyword>
<dbReference type="GO" id="GO:0071732">
    <property type="term" value="P:cellular response to nitric oxide"/>
    <property type="evidence" value="ECO:0007669"/>
    <property type="project" value="UniProtKB-ARBA"/>
</dbReference>
<dbReference type="SMART" id="SM00448">
    <property type="entry name" value="REC"/>
    <property type="match status" value="1"/>
</dbReference>
<dbReference type="Pfam" id="PF13188">
    <property type="entry name" value="PAS_8"/>
    <property type="match status" value="1"/>
</dbReference>
<dbReference type="SMART" id="SM00052">
    <property type="entry name" value="EAL"/>
    <property type="match status" value="1"/>
</dbReference>
<dbReference type="FunFam" id="3.20.20.450:FF:000001">
    <property type="entry name" value="Cyclic di-GMP phosphodiesterase yahA"/>
    <property type="match status" value="1"/>
</dbReference>
<dbReference type="PROSITE" id="PS50887">
    <property type="entry name" value="GGDEF"/>
    <property type="match status" value="1"/>
</dbReference>
<evidence type="ECO:0000313" key="7">
    <source>
        <dbReference type="EMBL" id="PSJ43050.1"/>
    </source>
</evidence>
<feature type="modified residue" description="4-aspartylphosphate" evidence="2">
    <location>
        <position position="62"/>
    </location>
</feature>
<dbReference type="CDD" id="cd19920">
    <property type="entry name" value="REC_PA4781-like"/>
    <property type="match status" value="1"/>
</dbReference>
<dbReference type="InterPro" id="IPR011006">
    <property type="entry name" value="CheY-like_superfamily"/>
</dbReference>
<dbReference type="InterPro" id="IPR001789">
    <property type="entry name" value="Sig_transdc_resp-reg_receiver"/>
</dbReference>
<dbReference type="InterPro" id="IPR000014">
    <property type="entry name" value="PAS"/>
</dbReference>
<dbReference type="Proteomes" id="UP000241167">
    <property type="component" value="Unassembled WGS sequence"/>
</dbReference>
<dbReference type="InterPro" id="IPR000160">
    <property type="entry name" value="GGDEF_dom"/>
</dbReference>
<dbReference type="InterPro" id="IPR052155">
    <property type="entry name" value="Biofilm_reg_signaling"/>
</dbReference>
<comment type="catalytic activity">
    <reaction evidence="1">
        <text>3',3'-c-di-GMP + H2O = 5'-phosphoguanylyl(3'-&gt;5')guanosine + H(+)</text>
        <dbReference type="Rhea" id="RHEA:24902"/>
        <dbReference type="ChEBI" id="CHEBI:15377"/>
        <dbReference type="ChEBI" id="CHEBI:15378"/>
        <dbReference type="ChEBI" id="CHEBI:58754"/>
        <dbReference type="ChEBI" id="CHEBI:58805"/>
        <dbReference type="EC" id="3.1.4.52"/>
    </reaction>
    <physiologicalReaction direction="left-to-right" evidence="1">
        <dbReference type="Rhea" id="RHEA:24903"/>
    </physiologicalReaction>
</comment>
<feature type="domain" description="PAS" evidence="4">
    <location>
        <begin position="162"/>
        <end position="211"/>
    </location>
</feature>
<dbReference type="Pfam" id="PF00563">
    <property type="entry name" value="EAL"/>
    <property type="match status" value="1"/>
</dbReference>
<evidence type="ECO:0000259" key="5">
    <source>
        <dbReference type="PROSITE" id="PS50883"/>
    </source>
</evidence>
<dbReference type="PROSITE" id="PS50110">
    <property type="entry name" value="RESPONSE_REGULATORY"/>
    <property type="match status" value="1"/>
</dbReference>
<evidence type="ECO:0000256" key="1">
    <source>
        <dbReference type="ARBA" id="ARBA00051114"/>
    </source>
</evidence>
<dbReference type="AlphaFoldDB" id="A0A2P7QYL3"/>
<evidence type="ECO:0000259" key="4">
    <source>
        <dbReference type="PROSITE" id="PS50112"/>
    </source>
</evidence>
<evidence type="ECO:0000259" key="3">
    <source>
        <dbReference type="PROSITE" id="PS50110"/>
    </source>
</evidence>
<evidence type="ECO:0000313" key="8">
    <source>
        <dbReference type="Proteomes" id="UP000241167"/>
    </source>
</evidence>
<evidence type="ECO:0000256" key="2">
    <source>
        <dbReference type="PROSITE-ProRule" id="PRU00169"/>
    </source>
</evidence>
<dbReference type="NCBIfam" id="TIGR00229">
    <property type="entry name" value="sensory_box"/>
    <property type="match status" value="1"/>
</dbReference>
<dbReference type="SMART" id="SM00091">
    <property type="entry name" value="PAS"/>
    <property type="match status" value="1"/>
</dbReference>
<dbReference type="CDD" id="cd00130">
    <property type="entry name" value="PAS"/>
    <property type="match status" value="1"/>
</dbReference>
<comment type="caution">
    <text evidence="7">The sequence shown here is derived from an EMBL/GenBank/DDBJ whole genome shotgun (WGS) entry which is preliminary data.</text>
</comment>
<feature type="domain" description="EAL" evidence="5">
    <location>
        <begin position="460"/>
        <end position="714"/>
    </location>
</feature>
<dbReference type="PANTHER" id="PTHR44757:SF2">
    <property type="entry name" value="BIOFILM ARCHITECTURE MAINTENANCE PROTEIN MBAA"/>
    <property type="match status" value="1"/>
</dbReference>
<protein>
    <submittedName>
        <fullName evidence="7">Diguanylate cyclase</fullName>
    </submittedName>
</protein>
<dbReference type="InterPro" id="IPR043128">
    <property type="entry name" value="Rev_trsase/Diguanyl_cyclase"/>
</dbReference>
<dbReference type="Pfam" id="PF00990">
    <property type="entry name" value="GGDEF"/>
    <property type="match status" value="1"/>
</dbReference>
<name>A0A2P7QYL3_9SPHN</name>
<feature type="domain" description="GGDEF" evidence="6">
    <location>
        <begin position="318"/>
        <end position="451"/>
    </location>
</feature>
<dbReference type="RefSeq" id="WP_106511073.1">
    <property type="nucleotide sequence ID" value="NZ_PXYI01000001.1"/>
</dbReference>
<dbReference type="Gene3D" id="3.20.20.450">
    <property type="entry name" value="EAL domain"/>
    <property type="match status" value="1"/>
</dbReference>